<dbReference type="Proteomes" id="UP000719942">
    <property type="component" value="Unassembled WGS sequence"/>
</dbReference>
<accession>A0ABS7DND2</accession>
<proteinExistence type="predicted"/>
<sequence>MEFKTFSQKQLQALSWWCPGSPYENRDAVICDGAVRSGKTLCLGISFAAWALCRFQNRSFAICGKTIRSLKRNLITTLLPALQEAGFRCEMKAAENRLDISFEKHCNRFYLFGGRDEGSSALIQGITLSGVLFDEVALMPRSFVEQALARCSVEGSKFWFNCNPENPQHWFYREWIKKAEPKNALYLHFTMEDNPSLSPQIRARYRGLYAGTFYERFVLGKWVAAQGLVYPFMTDKMFCDVPKDCESYAVSCDYGTVNPSSFGLWGKKDGVWYRMDEYYYDSRTAGSSRTDEEHYAGLERLCGEREIDRIAVDPSAASFIEVIRRHGKYRVLPAQNEVLDGIRQVSVALKQGDVRICRNCADAVREFGLYRWNDDKSRDAPVKENDHAMDDIRYFVTTLLRREDAFFAIAAPRGRGEP</sequence>
<gene>
    <name evidence="1" type="ORF">J5W02_07835</name>
</gene>
<dbReference type="InterPro" id="IPR006437">
    <property type="entry name" value="Phage_terminase_lsu"/>
</dbReference>
<dbReference type="NCBIfam" id="TIGR01547">
    <property type="entry name" value="phage_term_2"/>
    <property type="match status" value="1"/>
</dbReference>
<name>A0ABS7DND2_9FIRM</name>
<reference evidence="1 2" key="1">
    <citation type="submission" date="2021-03" db="EMBL/GenBank/DDBJ databases">
        <title>Caproiciproducens sp. nov. isolated from feces of cow.</title>
        <authorList>
            <person name="Choi J.-Y."/>
        </authorList>
    </citation>
    <scope>NUCLEOTIDE SEQUENCE [LARGE SCALE GENOMIC DNA]</scope>
    <source>
        <strain evidence="1 2">AGMB10547</strain>
    </source>
</reference>
<dbReference type="Gene3D" id="3.40.50.300">
    <property type="entry name" value="P-loop containing nucleotide triphosphate hydrolases"/>
    <property type="match status" value="1"/>
</dbReference>
<dbReference type="InterPro" id="IPR027417">
    <property type="entry name" value="P-loop_NTPase"/>
</dbReference>
<protein>
    <submittedName>
        <fullName evidence="1">PBSX family phage terminase large subunit</fullName>
    </submittedName>
</protein>
<dbReference type="RefSeq" id="WP_219965110.1">
    <property type="nucleotide sequence ID" value="NZ_JAGFNZ010000002.1"/>
</dbReference>
<evidence type="ECO:0000313" key="2">
    <source>
        <dbReference type="Proteomes" id="UP000719942"/>
    </source>
</evidence>
<dbReference type="Gene3D" id="3.30.420.280">
    <property type="match status" value="1"/>
</dbReference>
<keyword evidence="2" id="KW-1185">Reference proteome</keyword>
<comment type="caution">
    <text evidence="1">The sequence shown here is derived from an EMBL/GenBank/DDBJ whole genome shotgun (WGS) entry which is preliminary data.</text>
</comment>
<dbReference type="EMBL" id="JAGFNZ010000002">
    <property type="protein sequence ID" value="MBW7572723.1"/>
    <property type="molecule type" value="Genomic_DNA"/>
</dbReference>
<evidence type="ECO:0000313" key="1">
    <source>
        <dbReference type="EMBL" id="MBW7572723.1"/>
    </source>
</evidence>
<dbReference type="Pfam" id="PF03237">
    <property type="entry name" value="Terminase_6N"/>
    <property type="match status" value="1"/>
</dbReference>
<organism evidence="1 2">
    <name type="scientific">Caproiciproducens faecalis</name>
    <dbReference type="NCBI Taxonomy" id="2820301"/>
    <lineage>
        <taxon>Bacteria</taxon>
        <taxon>Bacillati</taxon>
        <taxon>Bacillota</taxon>
        <taxon>Clostridia</taxon>
        <taxon>Eubacteriales</taxon>
        <taxon>Acutalibacteraceae</taxon>
        <taxon>Caproiciproducens</taxon>
    </lineage>
</organism>